<keyword evidence="1 4" id="KW-0812">Transmembrane</keyword>
<evidence type="ECO:0000256" key="4">
    <source>
        <dbReference type="SAM" id="Phobius"/>
    </source>
</evidence>
<dbReference type="SUPFAM" id="SSF103473">
    <property type="entry name" value="MFS general substrate transporter"/>
    <property type="match status" value="1"/>
</dbReference>
<dbReference type="EMBL" id="LFTY01000002">
    <property type="protein sequence ID" value="KMW57887.1"/>
    <property type="molecule type" value="Genomic_DNA"/>
</dbReference>
<protein>
    <recommendedName>
        <fullName evidence="5">Major facilitator superfamily (MFS) profile domain-containing protein</fullName>
    </recommendedName>
</protein>
<evidence type="ECO:0000256" key="1">
    <source>
        <dbReference type="ARBA" id="ARBA00022692"/>
    </source>
</evidence>
<dbReference type="InterPro" id="IPR047200">
    <property type="entry name" value="MFS_YcaD-like"/>
</dbReference>
<feature type="transmembrane region" description="Helical" evidence="4">
    <location>
        <begin position="190"/>
        <end position="209"/>
    </location>
</feature>
<feature type="transmembrane region" description="Helical" evidence="4">
    <location>
        <begin position="72"/>
        <end position="92"/>
    </location>
</feature>
<keyword evidence="2 4" id="KW-1133">Transmembrane helix</keyword>
<keyword evidence="3 4" id="KW-0472">Membrane</keyword>
<name>A0A0J9E562_9RHOB</name>
<dbReference type="PATRIC" id="fig|1675527.3.peg.2989"/>
<evidence type="ECO:0000256" key="2">
    <source>
        <dbReference type="ARBA" id="ARBA00022989"/>
    </source>
</evidence>
<feature type="transmembrane region" description="Helical" evidence="4">
    <location>
        <begin position="164"/>
        <end position="184"/>
    </location>
</feature>
<accession>A0A0J9E562</accession>
<dbReference type="InterPro" id="IPR020846">
    <property type="entry name" value="MFS_dom"/>
</dbReference>
<feature type="transmembrane region" description="Helical" evidence="4">
    <location>
        <begin position="33"/>
        <end position="52"/>
    </location>
</feature>
<feature type="domain" description="Major facilitator superfamily (MFS) profile" evidence="5">
    <location>
        <begin position="230"/>
        <end position="441"/>
    </location>
</feature>
<dbReference type="GO" id="GO:0005886">
    <property type="term" value="C:plasma membrane"/>
    <property type="evidence" value="ECO:0007669"/>
    <property type="project" value="TreeGrafter"/>
</dbReference>
<feature type="transmembrane region" description="Helical" evidence="4">
    <location>
        <begin position="356"/>
        <end position="379"/>
    </location>
</feature>
<evidence type="ECO:0000313" key="7">
    <source>
        <dbReference type="Proteomes" id="UP000037178"/>
    </source>
</evidence>
<comment type="caution">
    <text evidence="6">The sequence shown here is derived from an EMBL/GenBank/DDBJ whole genome shotgun (WGS) entry which is preliminary data.</text>
</comment>
<gene>
    <name evidence="6" type="ORF">AIOL_002855</name>
</gene>
<dbReference type="InterPro" id="IPR011701">
    <property type="entry name" value="MFS"/>
</dbReference>
<feature type="transmembrane region" description="Helical" evidence="4">
    <location>
        <begin position="266"/>
        <end position="288"/>
    </location>
</feature>
<keyword evidence="7" id="KW-1185">Reference proteome</keyword>
<feature type="transmembrane region" description="Helical" evidence="4">
    <location>
        <begin position="230"/>
        <end position="251"/>
    </location>
</feature>
<dbReference type="STRING" id="1675527.AIOL_002855"/>
<evidence type="ECO:0000313" key="6">
    <source>
        <dbReference type="EMBL" id="KMW57887.1"/>
    </source>
</evidence>
<dbReference type="CDD" id="cd17477">
    <property type="entry name" value="MFS_YcaD_like"/>
    <property type="match status" value="1"/>
</dbReference>
<dbReference type="PROSITE" id="PS50850">
    <property type="entry name" value="MFS"/>
    <property type="match status" value="1"/>
</dbReference>
<dbReference type="Pfam" id="PF07690">
    <property type="entry name" value="MFS_1"/>
    <property type="match status" value="1"/>
</dbReference>
<dbReference type="PANTHER" id="PTHR23521">
    <property type="entry name" value="TRANSPORTER MFS SUPERFAMILY"/>
    <property type="match status" value="1"/>
</dbReference>
<dbReference type="GO" id="GO:0022857">
    <property type="term" value="F:transmembrane transporter activity"/>
    <property type="evidence" value="ECO:0007669"/>
    <property type="project" value="InterPro"/>
</dbReference>
<evidence type="ECO:0000256" key="3">
    <source>
        <dbReference type="ARBA" id="ARBA00023136"/>
    </source>
</evidence>
<feature type="transmembrane region" description="Helical" evidence="4">
    <location>
        <begin position="385"/>
        <end position="404"/>
    </location>
</feature>
<organism evidence="6 7">
    <name type="scientific">Candidatus Rhodobacter oscarellae</name>
    <dbReference type="NCBI Taxonomy" id="1675527"/>
    <lineage>
        <taxon>Bacteria</taxon>
        <taxon>Pseudomonadati</taxon>
        <taxon>Pseudomonadota</taxon>
        <taxon>Alphaproteobacteria</taxon>
        <taxon>Rhodobacterales</taxon>
        <taxon>Rhodobacter group</taxon>
        <taxon>Rhodobacter</taxon>
    </lineage>
</organism>
<reference evidence="6 7" key="1">
    <citation type="submission" date="2015-06" db="EMBL/GenBank/DDBJ databases">
        <title>Draft genome sequence of an Alphaproteobacteria species associated to the Mediterranean sponge Oscarella lobularis.</title>
        <authorList>
            <person name="Jourda C."/>
            <person name="Santini S."/>
            <person name="Claverie J.-M."/>
        </authorList>
    </citation>
    <scope>NUCLEOTIDE SEQUENCE [LARGE SCALE GENOMIC DNA]</scope>
    <source>
        <strain evidence="6">IGS</strain>
    </source>
</reference>
<proteinExistence type="predicted"/>
<feature type="transmembrane region" description="Helical" evidence="4">
    <location>
        <begin position="322"/>
        <end position="344"/>
    </location>
</feature>
<feature type="transmembrane region" description="Helical" evidence="4">
    <location>
        <begin position="129"/>
        <end position="152"/>
    </location>
</feature>
<feature type="transmembrane region" description="Helical" evidence="4">
    <location>
        <begin position="295"/>
        <end position="316"/>
    </location>
</feature>
<dbReference type="PANTHER" id="PTHR23521:SF3">
    <property type="entry name" value="MFS TRANSPORTER"/>
    <property type="match status" value="1"/>
</dbReference>
<evidence type="ECO:0000259" key="5">
    <source>
        <dbReference type="PROSITE" id="PS50850"/>
    </source>
</evidence>
<sequence>MIITNSPPAVAIGRAAPSPEAHKTPRLHIFGPMRLLISFAALFLSVVLLQMSSGGLGPLDALSGLQLEFSTAQVGLLGSAHFVGFFVGCWWAPRLMGSVGHSRAFAAFTAAGAIGLLAHMLVVDPIAWALMRVASGACIAGCYTVVESWLQAKVTNETRGRAMGAYRVVDLGGSLAAQLMIGVLEPASYVSYNLLALLCCASLLPLTLTRLKQPEIPTAPRLRPALAWRLSPLAVMGVLVAGLTGAAFRMVGPIYGQEVGLEVGQIAWFLASFVLGGALAQIPTGWLADKYDRRWVLIWLSVAAILASAVTIGASAQGTLSVMLSAGLFGFVTVPIYSVATAHAHDFAGSDERVELSAALLLFFALGAIAAPLAASSLIEAYGPRALFLFVGAGHVALIVFGLLRMRRRPTATERTPYIYAPRTSFLIGRLMKRLREGGED</sequence>
<dbReference type="Gene3D" id="1.20.1250.20">
    <property type="entry name" value="MFS general substrate transporter like domains"/>
    <property type="match status" value="2"/>
</dbReference>
<dbReference type="InterPro" id="IPR036259">
    <property type="entry name" value="MFS_trans_sf"/>
</dbReference>
<feature type="transmembrane region" description="Helical" evidence="4">
    <location>
        <begin position="104"/>
        <end position="123"/>
    </location>
</feature>
<dbReference type="AlphaFoldDB" id="A0A0J9E562"/>
<dbReference type="Proteomes" id="UP000037178">
    <property type="component" value="Unassembled WGS sequence"/>
</dbReference>